<dbReference type="RefSeq" id="WP_102646594.1">
    <property type="nucleotide sequence ID" value="NZ_PNYA01000015.1"/>
</dbReference>
<sequence>MTQVQSSSQEFSEAATSLASAQRQILNDLNATIVQSLRDRQEEAYLMGKPFKLDAISQPIPQPIIDARVRAAQAIQAYGQALLNVASGSNETTVDSYTETLAKDVKKALPNVNMNKTGEAAAGVTGIANIALQWYEYKSITQIAQAAQPHIISIARLFADDSVIEEVSDQTAVMMDVGARELILAKIRDDERVPTDRRDEAFVKMSARSPFDRLSNEQANLNQLMATLVRCNAALAAGQQQTFSSLAHAAYLRGKDMYSVYLDVKSDK</sequence>
<evidence type="ECO:0000313" key="2">
    <source>
        <dbReference type="Proteomes" id="UP000235616"/>
    </source>
</evidence>
<gene>
    <name evidence="1" type="ORF">C0Z18_16980</name>
</gene>
<evidence type="ECO:0000313" key="1">
    <source>
        <dbReference type="EMBL" id="PMS18280.1"/>
    </source>
</evidence>
<accession>A0A2N7VMA8</accession>
<comment type="caution">
    <text evidence="1">The sequence shown here is derived from an EMBL/GenBank/DDBJ whole genome shotgun (WGS) entry which is preliminary data.</text>
</comment>
<dbReference type="AlphaFoldDB" id="A0A2N7VMA8"/>
<protein>
    <submittedName>
        <fullName evidence="1">Uncharacterized protein</fullName>
    </submittedName>
</protein>
<organism evidence="1 2">
    <name type="scientific">Trinickia dabaoshanensis</name>
    <dbReference type="NCBI Taxonomy" id="564714"/>
    <lineage>
        <taxon>Bacteria</taxon>
        <taxon>Pseudomonadati</taxon>
        <taxon>Pseudomonadota</taxon>
        <taxon>Betaproteobacteria</taxon>
        <taxon>Burkholderiales</taxon>
        <taxon>Burkholderiaceae</taxon>
        <taxon>Trinickia</taxon>
    </lineage>
</organism>
<dbReference type="EMBL" id="PNYA01000015">
    <property type="protein sequence ID" value="PMS18280.1"/>
    <property type="molecule type" value="Genomic_DNA"/>
</dbReference>
<name>A0A2N7VMA8_9BURK</name>
<reference evidence="1 2" key="1">
    <citation type="submission" date="2018-01" db="EMBL/GenBank/DDBJ databases">
        <title>Whole genome analyses suggest that Burkholderia sensu lato contains two further novel genera in the rhizoxinica-symbiotica group Mycetohabitans gen. nov., and Trinickia gen. nov.: implications for the evolution of diazotrophy and nodulation in the Burkholderiaceae.</title>
        <authorList>
            <person name="Estrada-de los Santos P."/>
            <person name="Palmer M."/>
            <person name="Chavez-Ramirez B."/>
            <person name="Beukes C."/>
            <person name="Steenkamp E.T."/>
            <person name="Hirsch A.M."/>
            <person name="Manyaka P."/>
            <person name="Maluk M."/>
            <person name="Lafos M."/>
            <person name="Crook M."/>
            <person name="Gross E."/>
            <person name="Simon M.F."/>
            <person name="Bueno dos Reis Junior F."/>
            <person name="Poole P.S."/>
            <person name="Venter S.N."/>
            <person name="James E.K."/>
        </authorList>
    </citation>
    <scope>NUCLEOTIDE SEQUENCE [LARGE SCALE GENOMIC DNA]</scope>
    <source>
        <strain evidence="1 2">GIMN1.004</strain>
    </source>
</reference>
<dbReference type="Proteomes" id="UP000235616">
    <property type="component" value="Unassembled WGS sequence"/>
</dbReference>
<keyword evidence="2" id="KW-1185">Reference proteome</keyword>
<proteinExistence type="predicted"/>